<evidence type="ECO:0000259" key="3">
    <source>
        <dbReference type="Pfam" id="PF01648"/>
    </source>
</evidence>
<evidence type="ECO:0000256" key="1">
    <source>
        <dbReference type="ARBA" id="ARBA00010990"/>
    </source>
</evidence>
<keyword evidence="2 4" id="KW-0808">Transferase</keyword>
<dbReference type="GO" id="GO:0005829">
    <property type="term" value="C:cytosol"/>
    <property type="evidence" value="ECO:0007669"/>
    <property type="project" value="TreeGrafter"/>
</dbReference>
<dbReference type="GO" id="GO:0019878">
    <property type="term" value="P:lysine biosynthetic process via aminoadipic acid"/>
    <property type="evidence" value="ECO:0007669"/>
    <property type="project" value="TreeGrafter"/>
</dbReference>
<reference evidence="4 5" key="1">
    <citation type="submission" date="2018-02" db="EMBL/GenBank/DDBJ databases">
        <title>Genomic Encyclopedia of Archaeal and Bacterial Type Strains, Phase II (KMG-II): from individual species to whole genera.</title>
        <authorList>
            <person name="Goeker M."/>
        </authorList>
    </citation>
    <scope>NUCLEOTIDE SEQUENCE [LARGE SCALE GENOMIC DNA]</scope>
    <source>
        <strain evidence="4 5">DSM 22857</strain>
    </source>
</reference>
<proteinExistence type="inferred from homology"/>
<protein>
    <submittedName>
        <fullName evidence="4">4'-phosphopantetheinyl transferase</fullName>
    </submittedName>
</protein>
<dbReference type="InterPro" id="IPR037143">
    <property type="entry name" value="4-PPantetheinyl_Trfase_dom_sf"/>
</dbReference>
<gene>
    <name evidence="4" type="ORF">CLV92_101426</name>
</gene>
<dbReference type="AlphaFoldDB" id="A0A2S6IWR9"/>
<name>A0A2S6IWR9_9ACTN</name>
<feature type="domain" description="4'-phosphopantetheinyl transferase" evidence="3">
    <location>
        <begin position="106"/>
        <end position="207"/>
    </location>
</feature>
<accession>A0A2S6IWR9</accession>
<organism evidence="4 5">
    <name type="scientific">Kineococcus xinjiangensis</name>
    <dbReference type="NCBI Taxonomy" id="512762"/>
    <lineage>
        <taxon>Bacteria</taxon>
        <taxon>Bacillati</taxon>
        <taxon>Actinomycetota</taxon>
        <taxon>Actinomycetes</taxon>
        <taxon>Kineosporiales</taxon>
        <taxon>Kineosporiaceae</taxon>
        <taxon>Kineococcus</taxon>
    </lineage>
</organism>
<sequence>MQSDAAPAPPAHLVVVPRGPRLAPPAWSALLAGLPSAEQHRLARLQRWEDRQDSALGWHLLRRLAADLGASVRRTPTGRPVADPPLDVSLSHGGGWVTVATHTGGRVGVDVEGPRATTPALARRCLSAGELDWFEDAPDAAGRQERFLRLWTAKEAYLKATGTGLGRDPRTVALDCSATEPRLGGAEGARWGFRSSNPADGVHLTVCWERDP</sequence>
<dbReference type="PANTHER" id="PTHR12215">
    <property type="entry name" value="PHOSPHOPANTETHEINE TRANSFERASE"/>
    <property type="match status" value="1"/>
</dbReference>
<keyword evidence="5" id="KW-1185">Reference proteome</keyword>
<dbReference type="RefSeq" id="WP_104431082.1">
    <property type="nucleotide sequence ID" value="NZ_PTJD01000001.1"/>
</dbReference>
<dbReference type="OrthoDB" id="190168at2"/>
<dbReference type="InterPro" id="IPR050559">
    <property type="entry name" value="P-Pant_transferase_sf"/>
</dbReference>
<dbReference type="Proteomes" id="UP000239485">
    <property type="component" value="Unassembled WGS sequence"/>
</dbReference>
<evidence type="ECO:0000313" key="4">
    <source>
        <dbReference type="EMBL" id="PPK98726.1"/>
    </source>
</evidence>
<dbReference type="InterPro" id="IPR008278">
    <property type="entry name" value="4-PPantetheinyl_Trfase_dom"/>
</dbReference>
<dbReference type="GO" id="GO:0008897">
    <property type="term" value="F:holo-[acyl-carrier-protein] synthase activity"/>
    <property type="evidence" value="ECO:0007669"/>
    <property type="project" value="InterPro"/>
</dbReference>
<comment type="caution">
    <text evidence="4">The sequence shown here is derived from an EMBL/GenBank/DDBJ whole genome shotgun (WGS) entry which is preliminary data.</text>
</comment>
<dbReference type="GO" id="GO:0000287">
    <property type="term" value="F:magnesium ion binding"/>
    <property type="evidence" value="ECO:0007669"/>
    <property type="project" value="InterPro"/>
</dbReference>
<dbReference type="EMBL" id="PTJD01000001">
    <property type="protein sequence ID" value="PPK98726.1"/>
    <property type="molecule type" value="Genomic_DNA"/>
</dbReference>
<evidence type="ECO:0000256" key="2">
    <source>
        <dbReference type="ARBA" id="ARBA00022679"/>
    </source>
</evidence>
<dbReference type="PANTHER" id="PTHR12215:SF10">
    <property type="entry name" value="L-AMINOADIPATE-SEMIALDEHYDE DEHYDROGENASE-PHOSPHOPANTETHEINYL TRANSFERASE"/>
    <property type="match status" value="1"/>
</dbReference>
<evidence type="ECO:0000313" key="5">
    <source>
        <dbReference type="Proteomes" id="UP000239485"/>
    </source>
</evidence>
<comment type="similarity">
    <text evidence="1">Belongs to the P-Pant transferase superfamily. Gsp/Sfp/HetI/AcpT family.</text>
</comment>
<dbReference type="Pfam" id="PF01648">
    <property type="entry name" value="ACPS"/>
    <property type="match status" value="1"/>
</dbReference>
<dbReference type="Gene3D" id="3.90.470.20">
    <property type="entry name" value="4'-phosphopantetheinyl transferase domain"/>
    <property type="match status" value="2"/>
</dbReference>
<dbReference type="SUPFAM" id="SSF56214">
    <property type="entry name" value="4'-phosphopantetheinyl transferase"/>
    <property type="match status" value="2"/>
</dbReference>